<proteinExistence type="predicted"/>
<keyword evidence="3" id="KW-1185">Reference proteome</keyword>
<reference evidence="4" key="1">
    <citation type="submission" date="2017-02" db="UniProtKB">
        <authorList>
            <consortium name="WormBaseParasite"/>
        </authorList>
    </citation>
    <scope>IDENTIFICATION</scope>
</reference>
<dbReference type="Proteomes" id="UP000036681">
    <property type="component" value="Unplaced"/>
</dbReference>
<evidence type="ECO:0000256" key="2">
    <source>
        <dbReference type="SAM" id="Phobius"/>
    </source>
</evidence>
<organism evidence="3 4">
    <name type="scientific">Ascaris lumbricoides</name>
    <name type="common">Giant roundworm</name>
    <dbReference type="NCBI Taxonomy" id="6252"/>
    <lineage>
        <taxon>Eukaryota</taxon>
        <taxon>Metazoa</taxon>
        <taxon>Ecdysozoa</taxon>
        <taxon>Nematoda</taxon>
        <taxon>Chromadorea</taxon>
        <taxon>Rhabditida</taxon>
        <taxon>Spirurina</taxon>
        <taxon>Ascaridomorpha</taxon>
        <taxon>Ascaridoidea</taxon>
        <taxon>Ascarididae</taxon>
        <taxon>Ascaris</taxon>
    </lineage>
</organism>
<evidence type="ECO:0000313" key="3">
    <source>
        <dbReference type="Proteomes" id="UP000036681"/>
    </source>
</evidence>
<accession>A0A0M3INH6</accession>
<feature type="transmembrane region" description="Helical" evidence="2">
    <location>
        <begin position="6"/>
        <end position="25"/>
    </location>
</feature>
<keyword evidence="2" id="KW-1133">Transmembrane helix</keyword>
<keyword evidence="2" id="KW-0812">Transmembrane</keyword>
<dbReference type="WBParaSite" id="ALUE_0002030401-mRNA-1">
    <property type="protein sequence ID" value="ALUE_0002030401-mRNA-1"/>
    <property type="gene ID" value="ALUE_0002030401"/>
</dbReference>
<evidence type="ECO:0000313" key="4">
    <source>
        <dbReference type="WBParaSite" id="ALUE_0002030401-mRNA-1"/>
    </source>
</evidence>
<sequence length="83" mass="9602">MGIYKWAYFLSIIAAVFSSSVFEGNTLMMKEICRKNPNLPFCALRRNTTDFLRRRFIRSESRSKFASGPSHQQTDADKVTTFI</sequence>
<evidence type="ECO:0000256" key="1">
    <source>
        <dbReference type="SAM" id="MobiDB-lite"/>
    </source>
</evidence>
<keyword evidence="2" id="KW-0472">Membrane</keyword>
<feature type="compositionally biased region" description="Basic and acidic residues" evidence="1">
    <location>
        <begin position="74"/>
        <end position="83"/>
    </location>
</feature>
<feature type="region of interest" description="Disordered" evidence="1">
    <location>
        <begin position="62"/>
        <end position="83"/>
    </location>
</feature>
<protein>
    <submittedName>
        <fullName evidence="4">Secreted protein</fullName>
    </submittedName>
</protein>
<dbReference type="AlphaFoldDB" id="A0A0M3INH6"/>
<name>A0A0M3INH6_ASCLU</name>